<feature type="transmembrane region" description="Helical" evidence="1">
    <location>
        <begin position="29"/>
        <end position="53"/>
    </location>
</feature>
<keyword evidence="1" id="KW-0812">Transmembrane</keyword>
<reference evidence="2" key="1">
    <citation type="submission" date="2021-01" db="EMBL/GenBank/DDBJ databases">
        <authorList>
            <person name="Corre E."/>
            <person name="Pelletier E."/>
            <person name="Niang G."/>
            <person name="Scheremetjew M."/>
            <person name="Finn R."/>
            <person name="Kale V."/>
            <person name="Holt S."/>
            <person name="Cochrane G."/>
            <person name="Meng A."/>
            <person name="Brown T."/>
            <person name="Cohen L."/>
        </authorList>
    </citation>
    <scope>NUCLEOTIDE SEQUENCE</scope>
    <source>
        <strain evidence="2">CCMP281</strain>
    </source>
</reference>
<keyword evidence="1" id="KW-0472">Membrane</keyword>
<feature type="transmembrane region" description="Helical" evidence="1">
    <location>
        <begin position="114"/>
        <end position="133"/>
    </location>
</feature>
<feature type="transmembrane region" description="Helical" evidence="1">
    <location>
        <begin position="170"/>
        <end position="191"/>
    </location>
</feature>
<evidence type="ECO:0008006" key="3">
    <source>
        <dbReference type="Google" id="ProtNLM"/>
    </source>
</evidence>
<dbReference type="AlphaFoldDB" id="A0A7S3B775"/>
<feature type="transmembrane region" description="Helical" evidence="1">
    <location>
        <begin position="283"/>
        <end position="304"/>
    </location>
</feature>
<evidence type="ECO:0000256" key="1">
    <source>
        <dbReference type="SAM" id="Phobius"/>
    </source>
</evidence>
<feature type="transmembrane region" description="Helical" evidence="1">
    <location>
        <begin position="203"/>
        <end position="223"/>
    </location>
</feature>
<name>A0A7S3B775_9EUKA</name>
<sequence>MVKLVKQIADGGTLCGTAPAPHLPPDCTYLNFGFSALVLLAATLLIIVLQPLTTSVECGDSELVNGIEDWIEDIFALLTKAASATVMVVANYSIHEWVMVGVGNNAVGMLVQHMKLFFAISATLGGALLSSVLERLELRARKQAKCTSNVDYLKSGNDVLLKAYLQLSDLVQLLLGFLASRAWTSLSAVYFPTLNATPSPSTVLSNLLVAVSMTLLAIVWLVSTGETTVITEDEKADRSEVEKQFIASTLYFICGWVWYKVAYGAIAQSCLLATAQHLPMPPFVVVRLTAAAFTIFITALAFTGQDKFVKGLARFVEYEVSTLRGVSHSACSESCKGAPKVSRSSTKRSVLV</sequence>
<accession>A0A7S3B775</accession>
<feature type="transmembrane region" description="Helical" evidence="1">
    <location>
        <begin position="244"/>
        <end position="263"/>
    </location>
</feature>
<dbReference type="EMBL" id="HBHX01047771">
    <property type="protein sequence ID" value="CAE0127130.1"/>
    <property type="molecule type" value="Transcribed_RNA"/>
</dbReference>
<protein>
    <recommendedName>
        <fullName evidence="3">Transmembrane protein</fullName>
    </recommendedName>
</protein>
<gene>
    <name evidence="2" type="ORF">HERI1096_LOCUS26450</name>
</gene>
<organism evidence="2">
    <name type="scientific">Haptolina ericina</name>
    <dbReference type="NCBI Taxonomy" id="156174"/>
    <lineage>
        <taxon>Eukaryota</taxon>
        <taxon>Haptista</taxon>
        <taxon>Haptophyta</taxon>
        <taxon>Prymnesiophyceae</taxon>
        <taxon>Prymnesiales</taxon>
        <taxon>Prymnesiaceae</taxon>
        <taxon>Haptolina</taxon>
    </lineage>
</organism>
<proteinExistence type="predicted"/>
<keyword evidence="1" id="KW-1133">Transmembrane helix</keyword>
<evidence type="ECO:0000313" key="2">
    <source>
        <dbReference type="EMBL" id="CAE0127130.1"/>
    </source>
</evidence>